<gene>
    <name evidence="3" type="ORF">HPA02_24730</name>
</gene>
<dbReference type="CDD" id="cd00077">
    <property type="entry name" value="HDc"/>
    <property type="match status" value="1"/>
</dbReference>
<dbReference type="SUPFAM" id="SSF109604">
    <property type="entry name" value="HD-domain/PDEase-like"/>
    <property type="match status" value="1"/>
</dbReference>
<name>A0A510XGK1_9GAMM</name>
<dbReference type="Gene3D" id="1.10.3210.10">
    <property type="entry name" value="Hypothetical protein af1432"/>
    <property type="match status" value="1"/>
</dbReference>
<dbReference type="RefSeq" id="WP_146803528.1">
    <property type="nucleotide sequence ID" value="NZ_BJUK01000029.1"/>
</dbReference>
<evidence type="ECO:0000259" key="2">
    <source>
        <dbReference type="PROSITE" id="PS51832"/>
    </source>
</evidence>
<dbReference type="PANTHER" id="PTHR45228">
    <property type="entry name" value="CYCLIC DI-GMP PHOSPHODIESTERASE TM_0186-RELATED"/>
    <property type="match status" value="1"/>
</dbReference>
<sequence>MAPQETRYLRVDSPLELHELLESLTEPGGASLRLEGEGEASLPVLVLDARLGETLLLDISAIREILGPLRRGQRFRLEGQVHGKLLRSPWLSLEESHEVDGRLQCSSACPEWLEVLQRRASYRAELRLSMEVGVILRALHGELGGASSLQGDLRDLSVQGCRVELPAMASGALPQAPERLELELCFPSGQRFSVQAEVRHLKPEPERYLVQAGFHFVDITPEQERLLWFYVREIEREAARHASDGDTTRAPSALFQSSEAAPQVGRRRAESYPTGMARRLARLAAYLDAQLLDLQQGHGLDSIELSRNADRLLMLLDEDREELLFALSCLTHEAQLVQHGLAVAVRLVDLVATQQLPQGLRKSLVAAAMIHDLGKGMLPAELQHAQSLNAAQYRQLKAHVALILDQAAPCHWLSRSVVTAVVGGINERLDGSGYPDGKRGPDLPELARLAAVVDVVDAMGRPRTDRPAWSVASIYRHLLSHPERFEQRWVKRYIAHFGRFPVGTLVRYAGGELAWVRRLDRQGKPSQVSRVEQAARPQAGLAAPLYDGALAALGEPVEALPLPPA</sequence>
<comment type="caution">
    <text evidence="3">The sequence shown here is derived from an EMBL/GenBank/DDBJ whole genome shotgun (WGS) entry which is preliminary data.</text>
</comment>
<dbReference type="OrthoDB" id="9764808at2"/>
<evidence type="ECO:0000313" key="3">
    <source>
        <dbReference type="EMBL" id="GEK48190.1"/>
    </source>
</evidence>
<accession>A0A510XGK1</accession>
<dbReference type="GO" id="GO:0008081">
    <property type="term" value="F:phosphoric diester hydrolase activity"/>
    <property type="evidence" value="ECO:0007669"/>
    <property type="project" value="UniProtKB-ARBA"/>
</dbReference>
<dbReference type="Proteomes" id="UP000321275">
    <property type="component" value="Unassembled WGS sequence"/>
</dbReference>
<dbReference type="AlphaFoldDB" id="A0A510XGK1"/>
<evidence type="ECO:0000256" key="1">
    <source>
        <dbReference type="SAM" id="MobiDB-lite"/>
    </source>
</evidence>
<dbReference type="Gene3D" id="2.40.10.220">
    <property type="entry name" value="predicted glycosyltransferase like domains"/>
    <property type="match status" value="1"/>
</dbReference>
<proteinExistence type="predicted"/>
<dbReference type="InterPro" id="IPR003607">
    <property type="entry name" value="HD/PDEase_dom"/>
</dbReference>
<evidence type="ECO:0000313" key="4">
    <source>
        <dbReference type="Proteomes" id="UP000321275"/>
    </source>
</evidence>
<dbReference type="InterPro" id="IPR009875">
    <property type="entry name" value="PilZ_domain"/>
</dbReference>
<reference evidence="3 4" key="1">
    <citation type="submission" date="2019-07" db="EMBL/GenBank/DDBJ databases">
        <title>Whole genome shotgun sequence of Halomonas pacifica NBRC 102220.</title>
        <authorList>
            <person name="Hosoyama A."/>
            <person name="Uohara A."/>
            <person name="Ohji S."/>
            <person name="Ichikawa N."/>
        </authorList>
    </citation>
    <scope>NUCLEOTIDE SEQUENCE [LARGE SCALE GENOMIC DNA]</scope>
    <source>
        <strain evidence="3 4">NBRC 102220</strain>
    </source>
</reference>
<dbReference type="Pfam" id="PF07238">
    <property type="entry name" value="PilZ"/>
    <property type="match status" value="1"/>
</dbReference>
<dbReference type="InterPro" id="IPR052020">
    <property type="entry name" value="Cyclic_di-GMP/3'3'-cGAMP_PDE"/>
</dbReference>
<dbReference type="PROSITE" id="PS51832">
    <property type="entry name" value="HD_GYP"/>
    <property type="match status" value="1"/>
</dbReference>
<feature type="region of interest" description="Disordered" evidence="1">
    <location>
        <begin position="240"/>
        <end position="269"/>
    </location>
</feature>
<dbReference type="InterPro" id="IPR037522">
    <property type="entry name" value="HD_GYP_dom"/>
</dbReference>
<protein>
    <recommendedName>
        <fullName evidence="2">HD-GYP domain-containing protein</fullName>
    </recommendedName>
</protein>
<feature type="domain" description="HD-GYP" evidence="2">
    <location>
        <begin position="312"/>
        <end position="510"/>
    </location>
</feature>
<dbReference type="Pfam" id="PF13487">
    <property type="entry name" value="HD_5"/>
    <property type="match status" value="1"/>
</dbReference>
<dbReference type="PANTHER" id="PTHR45228:SF1">
    <property type="entry name" value="CYCLIC DI-GMP PHOSPHODIESTERASE TM_0186"/>
    <property type="match status" value="1"/>
</dbReference>
<dbReference type="SUPFAM" id="SSF141371">
    <property type="entry name" value="PilZ domain-like"/>
    <property type="match status" value="1"/>
</dbReference>
<dbReference type="GO" id="GO:0035438">
    <property type="term" value="F:cyclic-di-GMP binding"/>
    <property type="evidence" value="ECO:0007669"/>
    <property type="project" value="InterPro"/>
</dbReference>
<organism evidence="3 4">
    <name type="scientific">Bisbaumannia pacifica</name>
    <dbReference type="NCBI Taxonomy" id="77098"/>
    <lineage>
        <taxon>Bacteria</taxon>
        <taxon>Pseudomonadati</taxon>
        <taxon>Pseudomonadota</taxon>
        <taxon>Gammaproteobacteria</taxon>
        <taxon>Oceanospirillales</taxon>
        <taxon>Halomonadaceae</taxon>
        <taxon>Bisbaumannia</taxon>
    </lineage>
</organism>
<dbReference type="EMBL" id="BJUK01000029">
    <property type="protein sequence ID" value="GEK48190.1"/>
    <property type="molecule type" value="Genomic_DNA"/>
</dbReference>
<dbReference type="SMART" id="SM00471">
    <property type="entry name" value="HDc"/>
    <property type="match status" value="1"/>
</dbReference>
<keyword evidence="4" id="KW-1185">Reference proteome</keyword>